<protein>
    <submittedName>
        <fullName evidence="1">Uncharacterized protein</fullName>
    </submittedName>
</protein>
<dbReference type="AlphaFoldDB" id="A0A9D1VXJ0"/>
<evidence type="ECO:0000313" key="2">
    <source>
        <dbReference type="Proteomes" id="UP000824243"/>
    </source>
</evidence>
<accession>A0A9D1VXJ0</accession>
<proteinExistence type="predicted"/>
<reference evidence="1" key="1">
    <citation type="journal article" date="2021" name="PeerJ">
        <title>Extensive microbial diversity within the chicken gut microbiome revealed by metagenomics and culture.</title>
        <authorList>
            <person name="Gilroy R."/>
            <person name="Ravi A."/>
            <person name="Getino M."/>
            <person name="Pursley I."/>
            <person name="Horton D.L."/>
            <person name="Alikhan N.F."/>
            <person name="Baker D."/>
            <person name="Gharbi K."/>
            <person name="Hall N."/>
            <person name="Watson M."/>
            <person name="Adriaenssens E.M."/>
            <person name="Foster-Nyarko E."/>
            <person name="Jarju S."/>
            <person name="Secka A."/>
            <person name="Antonio M."/>
            <person name="Oren A."/>
            <person name="Chaudhuri R.R."/>
            <person name="La Ragione R."/>
            <person name="Hildebrand F."/>
            <person name="Pallen M.J."/>
        </authorList>
    </citation>
    <scope>NUCLEOTIDE SEQUENCE</scope>
    <source>
        <strain evidence="1">ChiSjej5B23-15282</strain>
    </source>
</reference>
<organism evidence="1 2">
    <name type="scientific">Candidatus Mediterraneibacter caccavium</name>
    <dbReference type="NCBI Taxonomy" id="2838661"/>
    <lineage>
        <taxon>Bacteria</taxon>
        <taxon>Bacillati</taxon>
        <taxon>Bacillota</taxon>
        <taxon>Clostridia</taxon>
        <taxon>Lachnospirales</taxon>
        <taxon>Lachnospiraceae</taxon>
        <taxon>Mediterraneibacter</taxon>
    </lineage>
</organism>
<reference evidence="1" key="2">
    <citation type="submission" date="2021-04" db="EMBL/GenBank/DDBJ databases">
        <authorList>
            <person name="Gilroy R."/>
        </authorList>
    </citation>
    <scope>NUCLEOTIDE SEQUENCE</scope>
    <source>
        <strain evidence="1">ChiSjej5B23-15282</strain>
    </source>
</reference>
<name>A0A9D1VXJ0_9FIRM</name>
<dbReference type="Proteomes" id="UP000824243">
    <property type="component" value="Unassembled WGS sequence"/>
</dbReference>
<comment type="caution">
    <text evidence="1">The sequence shown here is derived from an EMBL/GenBank/DDBJ whole genome shotgun (WGS) entry which is preliminary data.</text>
</comment>
<dbReference type="EMBL" id="DXFA01000128">
    <property type="protein sequence ID" value="HIX48800.1"/>
    <property type="molecule type" value="Genomic_DNA"/>
</dbReference>
<evidence type="ECO:0000313" key="1">
    <source>
        <dbReference type="EMBL" id="HIX48800.1"/>
    </source>
</evidence>
<gene>
    <name evidence="1" type="ORF">H9981_07310</name>
</gene>
<sequence>MTNQEISNTVREYGGVLPFKIYAVVCASNQIDHIRRDGEWIDLWSHDGDHWRVKVTI</sequence>